<evidence type="ECO:0008006" key="4">
    <source>
        <dbReference type="Google" id="ProtNLM"/>
    </source>
</evidence>
<keyword evidence="1" id="KW-0812">Transmembrane</keyword>
<feature type="transmembrane region" description="Helical" evidence="1">
    <location>
        <begin position="59"/>
        <end position="78"/>
    </location>
</feature>
<feature type="transmembrane region" description="Helical" evidence="1">
    <location>
        <begin position="84"/>
        <end position="102"/>
    </location>
</feature>
<evidence type="ECO:0000256" key="1">
    <source>
        <dbReference type="SAM" id="Phobius"/>
    </source>
</evidence>
<dbReference type="AlphaFoldDB" id="A0A1X2ENA2"/>
<keyword evidence="3" id="KW-1185">Reference proteome</keyword>
<dbReference type="OrthoDB" id="582955at2"/>
<dbReference type="Proteomes" id="UP000193090">
    <property type="component" value="Unassembled WGS sequence"/>
</dbReference>
<dbReference type="STRING" id="1798.AWC30_05400"/>
<name>A0A1X2ENA2_9MYCO</name>
<dbReference type="EMBL" id="LQPZ01000013">
    <property type="protein sequence ID" value="ORX06998.1"/>
    <property type="molecule type" value="Genomic_DNA"/>
</dbReference>
<feature type="transmembrane region" description="Helical" evidence="1">
    <location>
        <begin position="12"/>
        <end position="30"/>
    </location>
</feature>
<dbReference type="RefSeq" id="WP_085109113.1">
    <property type="nucleotide sequence ID" value="NZ_JACKSN010000029.1"/>
</dbReference>
<evidence type="ECO:0000313" key="3">
    <source>
        <dbReference type="Proteomes" id="UP000193090"/>
    </source>
</evidence>
<gene>
    <name evidence="2" type="ORF">AWC30_05400</name>
</gene>
<accession>A0A1X2ENA2</accession>
<reference evidence="2 3" key="1">
    <citation type="submission" date="2016-01" db="EMBL/GenBank/DDBJ databases">
        <title>The new phylogeny of the genus Mycobacterium.</title>
        <authorList>
            <person name="Tarcisio F."/>
            <person name="Conor M."/>
            <person name="Antonella G."/>
            <person name="Elisabetta G."/>
            <person name="Giulia F.S."/>
            <person name="Sara T."/>
            <person name="Anna F."/>
            <person name="Clotilde B."/>
            <person name="Roberto B."/>
            <person name="Veronica D.S."/>
            <person name="Fabio R."/>
            <person name="Monica P."/>
            <person name="Olivier J."/>
            <person name="Enrico T."/>
            <person name="Nicola S."/>
        </authorList>
    </citation>
    <scope>NUCLEOTIDE SEQUENCE [LARGE SCALE GENOMIC DNA]</scope>
    <source>
        <strain evidence="2 3">DSM 44153</strain>
    </source>
</reference>
<protein>
    <recommendedName>
        <fullName evidence="4">DUF1772 domain-containing protein</fullName>
    </recommendedName>
</protein>
<organism evidence="2 3">
    <name type="scientific">Mycolicibacillus trivialis</name>
    <dbReference type="NCBI Taxonomy" id="1798"/>
    <lineage>
        <taxon>Bacteria</taxon>
        <taxon>Bacillati</taxon>
        <taxon>Actinomycetota</taxon>
        <taxon>Actinomycetes</taxon>
        <taxon>Mycobacteriales</taxon>
        <taxon>Mycobacteriaceae</taxon>
        <taxon>Mycolicibacillus</taxon>
    </lineage>
</organism>
<sequence>MTEPGQAPTLVALLGVAVLFGTDMFCAVVLRPALARLDDPALTATAGYLHLYGDRRMPFFGVLGAAGAAISAVAAVLAGHPLRAVTAGIAVTLMAVWLLLYLRVSAPINRALTAAATGSGPAVAPRRLQADWDRIIYPRALLQGLALVALCLTLTQ</sequence>
<comment type="caution">
    <text evidence="2">The sequence shown here is derived from an EMBL/GenBank/DDBJ whole genome shotgun (WGS) entry which is preliminary data.</text>
</comment>
<keyword evidence="1" id="KW-1133">Transmembrane helix</keyword>
<keyword evidence="1" id="KW-0472">Membrane</keyword>
<proteinExistence type="predicted"/>
<evidence type="ECO:0000313" key="2">
    <source>
        <dbReference type="EMBL" id="ORX06998.1"/>
    </source>
</evidence>